<reference evidence="2 3" key="1">
    <citation type="journal article" date="2016" name="Nat. Commun.">
        <title>Thousands of microbial genomes shed light on interconnected biogeochemical processes in an aquifer system.</title>
        <authorList>
            <person name="Anantharaman K."/>
            <person name="Brown C.T."/>
            <person name="Hug L.A."/>
            <person name="Sharon I."/>
            <person name="Castelle C.J."/>
            <person name="Probst A.J."/>
            <person name="Thomas B.C."/>
            <person name="Singh A."/>
            <person name="Wilkins M.J."/>
            <person name="Karaoz U."/>
            <person name="Brodie E.L."/>
            <person name="Williams K.H."/>
            <person name="Hubbard S.S."/>
            <person name="Banfield J.F."/>
        </authorList>
    </citation>
    <scope>NUCLEOTIDE SEQUENCE [LARGE SCALE GENOMIC DNA]</scope>
</reference>
<dbReference type="InterPro" id="IPR013321">
    <property type="entry name" value="Arc_rbn_hlx_hlx"/>
</dbReference>
<evidence type="ECO:0000259" key="1">
    <source>
        <dbReference type="Pfam" id="PF01402"/>
    </source>
</evidence>
<accession>A0A1G2IP17</accession>
<evidence type="ECO:0000313" key="2">
    <source>
        <dbReference type="EMBL" id="OGZ76505.1"/>
    </source>
</evidence>
<sequence length="72" mass="8368">MRSIINISLSKELARELEKAVKRGKYSSKSEFLRVLIREKIEEDDLVRRVGISQKEIAQGKGRVLRSLKDLR</sequence>
<dbReference type="Proteomes" id="UP000178632">
    <property type="component" value="Unassembled WGS sequence"/>
</dbReference>
<feature type="domain" description="Ribbon-helix-helix protein CopG" evidence="1">
    <location>
        <begin position="5"/>
        <end position="43"/>
    </location>
</feature>
<dbReference type="GO" id="GO:0006355">
    <property type="term" value="P:regulation of DNA-templated transcription"/>
    <property type="evidence" value="ECO:0007669"/>
    <property type="project" value="InterPro"/>
</dbReference>
<organism evidence="2 3">
    <name type="scientific">Candidatus Staskawiczbacteria bacterium RIFCSPLOWO2_12_FULL_37_15</name>
    <dbReference type="NCBI Taxonomy" id="1802218"/>
    <lineage>
        <taxon>Bacteria</taxon>
        <taxon>Candidatus Staskawicziibacteriota</taxon>
    </lineage>
</organism>
<protein>
    <recommendedName>
        <fullName evidence="1">Ribbon-helix-helix protein CopG domain-containing protein</fullName>
    </recommendedName>
</protein>
<dbReference type="InterPro" id="IPR010985">
    <property type="entry name" value="Ribbon_hlx_hlx"/>
</dbReference>
<dbReference type="InterPro" id="IPR002145">
    <property type="entry name" value="CopG"/>
</dbReference>
<gene>
    <name evidence="2" type="ORF">A3G45_01875</name>
</gene>
<dbReference type="AlphaFoldDB" id="A0A1G2IP17"/>
<evidence type="ECO:0000313" key="3">
    <source>
        <dbReference type="Proteomes" id="UP000178632"/>
    </source>
</evidence>
<proteinExistence type="predicted"/>
<dbReference type="Pfam" id="PF01402">
    <property type="entry name" value="RHH_1"/>
    <property type="match status" value="1"/>
</dbReference>
<dbReference type="SUPFAM" id="SSF47598">
    <property type="entry name" value="Ribbon-helix-helix"/>
    <property type="match status" value="1"/>
</dbReference>
<comment type="caution">
    <text evidence="2">The sequence shown here is derived from an EMBL/GenBank/DDBJ whole genome shotgun (WGS) entry which is preliminary data.</text>
</comment>
<dbReference type="CDD" id="cd22231">
    <property type="entry name" value="RHH_NikR_HicB-like"/>
    <property type="match status" value="1"/>
</dbReference>
<dbReference type="EMBL" id="MHPE01000033">
    <property type="protein sequence ID" value="OGZ76505.1"/>
    <property type="molecule type" value="Genomic_DNA"/>
</dbReference>
<dbReference type="Gene3D" id="1.10.1220.10">
    <property type="entry name" value="Met repressor-like"/>
    <property type="match status" value="1"/>
</dbReference>
<name>A0A1G2IP17_9BACT</name>